<dbReference type="GO" id="GO:0005886">
    <property type="term" value="C:plasma membrane"/>
    <property type="evidence" value="ECO:0007669"/>
    <property type="project" value="UniProtKB-SubCell"/>
</dbReference>
<keyword evidence="11 12" id="KW-0472">Membrane</keyword>
<dbReference type="InterPro" id="IPR007078">
    <property type="entry name" value="Haem_export_protD_CcmD"/>
</dbReference>
<evidence type="ECO:0000256" key="11">
    <source>
        <dbReference type="ARBA" id="ARBA00023136"/>
    </source>
</evidence>
<dbReference type="EMBL" id="LWQT01000077">
    <property type="protein sequence ID" value="OAN48119.1"/>
    <property type="molecule type" value="Genomic_DNA"/>
</dbReference>
<reference evidence="13 14" key="1">
    <citation type="submission" date="2016-04" db="EMBL/GenBank/DDBJ databases">
        <title>Draft genome sequence of freshwater magnetotactic bacteria Magnetospirillum marisnigri SP-1 and Magnetospirillum moscoviense BB-1.</title>
        <authorList>
            <person name="Koziaeva V."/>
            <person name="Dziuba M.V."/>
            <person name="Ivanov T.M."/>
            <person name="Kuznetsov B."/>
            <person name="Grouzdev D.S."/>
        </authorList>
    </citation>
    <scope>NUCLEOTIDE SEQUENCE [LARGE SCALE GENOMIC DNA]</scope>
    <source>
        <strain evidence="13 14">SP-1</strain>
    </source>
</reference>
<evidence type="ECO:0000256" key="1">
    <source>
        <dbReference type="ARBA" id="ARBA00002442"/>
    </source>
</evidence>
<comment type="subcellular location">
    <subcellularLocation>
        <location evidence="2 12">Cell inner membrane</location>
        <topology evidence="2 12">Single-pass membrane protein</topology>
    </subcellularLocation>
</comment>
<organism evidence="13 14">
    <name type="scientific">Paramagnetospirillum marisnigri</name>
    <dbReference type="NCBI Taxonomy" id="1285242"/>
    <lineage>
        <taxon>Bacteria</taxon>
        <taxon>Pseudomonadati</taxon>
        <taxon>Pseudomonadota</taxon>
        <taxon>Alphaproteobacteria</taxon>
        <taxon>Rhodospirillales</taxon>
        <taxon>Magnetospirillaceae</taxon>
        <taxon>Paramagnetospirillum</taxon>
    </lineage>
</organism>
<dbReference type="NCBIfam" id="TIGR03141">
    <property type="entry name" value="cytochro_ccmD"/>
    <property type="match status" value="1"/>
</dbReference>
<dbReference type="AlphaFoldDB" id="A0A178MHM4"/>
<keyword evidence="8 12" id="KW-0812">Transmembrane</keyword>
<feature type="transmembrane region" description="Helical" evidence="12">
    <location>
        <begin position="20"/>
        <end position="41"/>
    </location>
</feature>
<evidence type="ECO:0000256" key="4">
    <source>
        <dbReference type="ARBA" id="ARBA00016461"/>
    </source>
</evidence>
<keyword evidence="7 12" id="KW-0997">Cell inner membrane</keyword>
<comment type="caution">
    <text evidence="13">The sequence shown here is derived from an EMBL/GenBank/DDBJ whole genome shotgun (WGS) entry which is preliminary data.</text>
</comment>
<evidence type="ECO:0000256" key="9">
    <source>
        <dbReference type="ARBA" id="ARBA00022748"/>
    </source>
</evidence>
<comment type="function">
    <text evidence="1 12">Required for the export of heme to the periplasm for the biogenesis of c-type cytochromes.</text>
</comment>
<sequence length="67" mass="7080">MTNVMESISALAHMGGYGGYVWPAYGISILVLLGVLVASVIGARSAEAELDAIQRVRRANRGTESTE</sequence>
<evidence type="ECO:0000256" key="2">
    <source>
        <dbReference type="ARBA" id="ARBA00004377"/>
    </source>
</evidence>
<proteinExistence type="inferred from homology"/>
<protein>
    <recommendedName>
        <fullName evidence="4 12">Heme exporter protein D</fullName>
    </recommendedName>
</protein>
<accession>A0A178MHM4</accession>
<dbReference type="STRING" id="1285242.A6A04_05015"/>
<evidence type="ECO:0000313" key="13">
    <source>
        <dbReference type="EMBL" id="OAN48119.1"/>
    </source>
</evidence>
<evidence type="ECO:0000256" key="7">
    <source>
        <dbReference type="ARBA" id="ARBA00022519"/>
    </source>
</evidence>
<keyword evidence="9 12" id="KW-0201">Cytochrome c-type biogenesis</keyword>
<evidence type="ECO:0000256" key="6">
    <source>
        <dbReference type="ARBA" id="ARBA00022475"/>
    </source>
</evidence>
<evidence type="ECO:0000256" key="8">
    <source>
        <dbReference type="ARBA" id="ARBA00022692"/>
    </source>
</evidence>
<evidence type="ECO:0000256" key="5">
    <source>
        <dbReference type="ARBA" id="ARBA00022448"/>
    </source>
</evidence>
<gene>
    <name evidence="13" type="ORF">A6A04_05015</name>
</gene>
<dbReference type="GO" id="GO:0017004">
    <property type="term" value="P:cytochrome complex assembly"/>
    <property type="evidence" value="ECO:0007669"/>
    <property type="project" value="UniProtKB-KW"/>
</dbReference>
<name>A0A178MHM4_9PROT</name>
<dbReference type="Pfam" id="PF04995">
    <property type="entry name" value="CcmD"/>
    <property type="match status" value="1"/>
</dbReference>
<evidence type="ECO:0000256" key="3">
    <source>
        <dbReference type="ARBA" id="ARBA00008741"/>
    </source>
</evidence>
<evidence type="ECO:0000256" key="12">
    <source>
        <dbReference type="RuleBase" id="RU363101"/>
    </source>
</evidence>
<evidence type="ECO:0000313" key="14">
    <source>
        <dbReference type="Proteomes" id="UP000078428"/>
    </source>
</evidence>
<dbReference type="Proteomes" id="UP000078428">
    <property type="component" value="Unassembled WGS sequence"/>
</dbReference>
<keyword evidence="10 12" id="KW-1133">Transmembrane helix</keyword>
<dbReference type="GO" id="GO:0015886">
    <property type="term" value="P:heme transport"/>
    <property type="evidence" value="ECO:0007669"/>
    <property type="project" value="InterPro"/>
</dbReference>
<keyword evidence="5 12" id="KW-0813">Transport</keyword>
<evidence type="ECO:0000256" key="10">
    <source>
        <dbReference type="ARBA" id="ARBA00022989"/>
    </source>
</evidence>
<keyword evidence="14" id="KW-1185">Reference proteome</keyword>
<comment type="similarity">
    <text evidence="3 12">Belongs to the CcmD/CycX/HelD family.</text>
</comment>
<keyword evidence="6 12" id="KW-1003">Cell membrane</keyword>